<dbReference type="InterPro" id="IPR030465">
    <property type="entry name" value="CEP131"/>
</dbReference>
<feature type="region of interest" description="Disordered" evidence="2">
    <location>
        <begin position="1"/>
        <end position="170"/>
    </location>
</feature>
<dbReference type="PANTHER" id="PTHR31540:SF1">
    <property type="entry name" value="CENTROSOMAL PROTEIN OF 131 KDA"/>
    <property type="match status" value="1"/>
</dbReference>
<feature type="coiled-coil region" evidence="1">
    <location>
        <begin position="279"/>
        <end position="374"/>
    </location>
</feature>
<protein>
    <submittedName>
        <fullName evidence="3">Uncharacterized protein</fullName>
    </submittedName>
</protein>
<feature type="compositionally biased region" description="Low complexity" evidence="2">
    <location>
        <begin position="28"/>
        <end position="39"/>
    </location>
</feature>
<proteinExistence type="predicted"/>
<dbReference type="AlphaFoldDB" id="A0AAW1PF97"/>
<evidence type="ECO:0000256" key="2">
    <source>
        <dbReference type="SAM" id="MobiDB-lite"/>
    </source>
</evidence>
<dbReference type="EMBL" id="JALJOQ010000022">
    <property type="protein sequence ID" value="KAK9808495.1"/>
    <property type="molecule type" value="Genomic_DNA"/>
</dbReference>
<comment type="caution">
    <text evidence="3">The sequence shown here is derived from an EMBL/GenBank/DDBJ whole genome shotgun (WGS) entry which is preliminary data.</text>
</comment>
<name>A0AAW1PF97_9CHLO</name>
<keyword evidence="4" id="KW-1185">Reference proteome</keyword>
<accession>A0AAW1PF97</accession>
<gene>
    <name evidence="3" type="ORF">WJX73_000957</name>
</gene>
<dbReference type="GO" id="GO:0005929">
    <property type="term" value="C:cilium"/>
    <property type="evidence" value="ECO:0007669"/>
    <property type="project" value="GOC"/>
</dbReference>
<feature type="coiled-coil region" evidence="1">
    <location>
        <begin position="488"/>
        <end position="556"/>
    </location>
</feature>
<evidence type="ECO:0000256" key="1">
    <source>
        <dbReference type="SAM" id="Coils"/>
    </source>
</evidence>
<keyword evidence="1" id="KW-0175">Coiled coil</keyword>
<dbReference type="GO" id="GO:0035735">
    <property type="term" value="P:intraciliary transport involved in cilium assembly"/>
    <property type="evidence" value="ECO:0007669"/>
    <property type="project" value="InterPro"/>
</dbReference>
<feature type="compositionally biased region" description="Basic and acidic residues" evidence="2">
    <location>
        <begin position="42"/>
        <end position="59"/>
    </location>
</feature>
<dbReference type="PANTHER" id="PTHR31540">
    <property type="entry name" value="CENTROSOMAL PROTEIN OF 131 KDA"/>
    <property type="match status" value="1"/>
</dbReference>
<feature type="compositionally biased region" description="Polar residues" evidence="2">
    <location>
        <begin position="120"/>
        <end position="140"/>
    </location>
</feature>
<dbReference type="Proteomes" id="UP001465755">
    <property type="component" value="Unassembled WGS sequence"/>
</dbReference>
<reference evidence="3 4" key="1">
    <citation type="journal article" date="2024" name="Nat. Commun.">
        <title>Phylogenomics reveals the evolutionary origins of lichenization in chlorophyte algae.</title>
        <authorList>
            <person name="Puginier C."/>
            <person name="Libourel C."/>
            <person name="Otte J."/>
            <person name="Skaloud P."/>
            <person name="Haon M."/>
            <person name="Grisel S."/>
            <person name="Petersen M."/>
            <person name="Berrin J.G."/>
            <person name="Delaux P.M."/>
            <person name="Dal Grande F."/>
            <person name="Keller J."/>
        </authorList>
    </citation>
    <scope>NUCLEOTIDE SEQUENCE [LARGE SCALE GENOMIC DNA]</scope>
    <source>
        <strain evidence="3 4">SAG 2036</strain>
    </source>
</reference>
<sequence length="710" mass="76815">MKSSRKPATPSKDMDQLQVVATRVAPVSGQQAQRGASQSVDKLSRQDKENSGVRAEDKGNNASGKNVQRAARVLRERRALQSAQKSKTGVVFQEDNADTGSPASPAQQPECGSPAADANAATSTRVGSISNKDSARSLQGGQAGSEDADQQAGKTAGALEPISKPGTFSPASQIKDALAQPQIPSGSGKAAAAAFATPILLAQSAASADMWRMLDDAEASLAQQGIAQLSTRSSTAATAPAAVPEIASPKPPVKPLTKALSGQSSLTAALSGRSSVGWVEGVRGKIAGLQEALEASQAEQAALERRLTIAARQHKADLSDAQLQVQVALQEQRHESNAASARQLKLIDRLRADKEALASQAADTATQVKELEARHAQQVTVLKDGWAKELKRQREVWGAGEKQRRDALMAQKARAVKDQTLKGLEPEMQRLITQHQSELAAVKQQANDACQQRLHDLMVQRDARELALREAWTRERDAALDREQAAASERLRATANRYEEQLQEQRQKLMAEVSQYSAESSGGLSRADRERLEDQLHQARQEALQAKKAAEHLTHDYVAKQRQYDVVAKDMKEAHEKMAEGLRSQVALNQETAARSAGEKAMRGQQEELQAARAKVQAAGKDADNRCKQLQQQLSSKEAEKAEAAHQLSLLQQDVARLRAKAAQQEADLAGRQALWQEQAASKEAEYIRNSTQLRTTIDHLESQVACQQF</sequence>
<organism evidence="3 4">
    <name type="scientific">Symbiochloris irregularis</name>
    <dbReference type="NCBI Taxonomy" id="706552"/>
    <lineage>
        <taxon>Eukaryota</taxon>
        <taxon>Viridiplantae</taxon>
        <taxon>Chlorophyta</taxon>
        <taxon>core chlorophytes</taxon>
        <taxon>Trebouxiophyceae</taxon>
        <taxon>Trebouxiales</taxon>
        <taxon>Trebouxiaceae</taxon>
        <taxon>Symbiochloris</taxon>
    </lineage>
</organism>
<evidence type="ECO:0000313" key="4">
    <source>
        <dbReference type="Proteomes" id="UP001465755"/>
    </source>
</evidence>
<evidence type="ECO:0000313" key="3">
    <source>
        <dbReference type="EMBL" id="KAK9808495.1"/>
    </source>
</evidence>
<feature type="coiled-coil region" evidence="1">
    <location>
        <begin position="602"/>
        <end position="668"/>
    </location>
</feature>
<feature type="compositionally biased region" description="Polar residues" evidence="2">
    <location>
        <begin position="98"/>
        <end position="107"/>
    </location>
</feature>